<dbReference type="Gramene" id="KRH26261">
    <property type="protein sequence ID" value="KRH26261"/>
    <property type="gene ID" value="GLYMA_12G163600"/>
</dbReference>
<proteinExistence type="predicted"/>
<gene>
    <name evidence="1" type="ORF">GLYMA_12G163600</name>
</gene>
<reference evidence="1" key="3">
    <citation type="submission" date="2018-07" db="EMBL/GenBank/DDBJ databases">
        <title>WGS assembly of Glycine max.</title>
        <authorList>
            <person name="Schmutz J."/>
            <person name="Cannon S."/>
            <person name="Schlueter J."/>
            <person name="Ma J."/>
            <person name="Mitros T."/>
            <person name="Nelson W."/>
            <person name="Hyten D."/>
            <person name="Song Q."/>
            <person name="Thelen J."/>
            <person name="Cheng J."/>
            <person name="Xu D."/>
            <person name="Hellsten U."/>
            <person name="May G."/>
            <person name="Yu Y."/>
            <person name="Sakurai T."/>
            <person name="Umezawa T."/>
            <person name="Bhattacharyya M."/>
            <person name="Sandhu D."/>
            <person name="Valliyodan B."/>
            <person name="Lindquist E."/>
            <person name="Peto M."/>
            <person name="Grant D."/>
            <person name="Shu S."/>
            <person name="Goodstein D."/>
            <person name="Barry K."/>
            <person name="Futrell-Griggs M."/>
            <person name="Abernathy B."/>
            <person name="Du J."/>
            <person name="Tian Z."/>
            <person name="Zhu L."/>
            <person name="Gill N."/>
            <person name="Joshi T."/>
            <person name="Libault M."/>
            <person name="Sethuraman A."/>
            <person name="Zhang X."/>
            <person name="Shinozaki K."/>
            <person name="Nguyen H."/>
            <person name="Wing R."/>
            <person name="Cregan P."/>
            <person name="Specht J."/>
            <person name="Grimwood J."/>
            <person name="Rokhsar D."/>
            <person name="Stacey G."/>
            <person name="Shoemaker R."/>
            <person name="Jackson S."/>
        </authorList>
    </citation>
    <scope>NUCLEOTIDE SEQUENCE</scope>
    <source>
        <tissue evidence="1">Callus</tissue>
    </source>
</reference>
<evidence type="ECO:0000313" key="1">
    <source>
        <dbReference type="EMBL" id="KRH26261.1"/>
    </source>
</evidence>
<name>K7LVA0_SOYBN</name>
<accession>K7LVA0</accession>
<evidence type="ECO:0000313" key="2">
    <source>
        <dbReference type="EnsemblPlants" id="KRH26261"/>
    </source>
</evidence>
<keyword evidence="3" id="KW-1185">Reference proteome</keyword>
<evidence type="ECO:0000313" key="3">
    <source>
        <dbReference type="Proteomes" id="UP000008827"/>
    </source>
</evidence>
<protein>
    <submittedName>
        <fullName evidence="1 2">Uncharacterized protein</fullName>
    </submittedName>
</protein>
<reference evidence="2" key="2">
    <citation type="submission" date="2018-02" db="UniProtKB">
        <authorList>
            <consortium name="EnsemblPlants"/>
        </authorList>
    </citation>
    <scope>IDENTIFICATION</scope>
    <source>
        <strain evidence="2">Williams 82</strain>
    </source>
</reference>
<dbReference type="PaxDb" id="3847-GLYMA12G28481.1"/>
<dbReference type="Proteomes" id="UP000008827">
    <property type="component" value="Chromosome 12"/>
</dbReference>
<dbReference type="EMBL" id="CM000845">
    <property type="protein sequence ID" value="KRH26261.1"/>
    <property type="molecule type" value="Genomic_DNA"/>
</dbReference>
<dbReference type="HOGENOM" id="CLU_2578596_0_0_1"/>
<dbReference type="InParanoid" id="K7LVA0"/>
<dbReference type="EnsemblPlants" id="KRH26261">
    <property type="protein sequence ID" value="KRH26261"/>
    <property type="gene ID" value="GLYMA_12G163600"/>
</dbReference>
<dbReference type="AlphaFoldDB" id="K7LVA0"/>
<reference evidence="1 2" key="1">
    <citation type="journal article" date="2010" name="Nature">
        <title>Genome sequence of the palaeopolyploid soybean.</title>
        <authorList>
            <person name="Schmutz J."/>
            <person name="Cannon S.B."/>
            <person name="Schlueter J."/>
            <person name="Ma J."/>
            <person name="Mitros T."/>
            <person name="Nelson W."/>
            <person name="Hyten D.L."/>
            <person name="Song Q."/>
            <person name="Thelen J.J."/>
            <person name="Cheng J."/>
            <person name="Xu D."/>
            <person name="Hellsten U."/>
            <person name="May G.D."/>
            <person name="Yu Y."/>
            <person name="Sakurai T."/>
            <person name="Umezawa T."/>
            <person name="Bhattacharyya M.K."/>
            <person name="Sandhu D."/>
            <person name="Valliyodan B."/>
            <person name="Lindquist E."/>
            <person name="Peto M."/>
            <person name="Grant D."/>
            <person name="Shu S."/>
            <person name="Goodstein D."/>
            <person name="Barry K."/>
            <person name="Futrell-Griggs M."/>
            <person name="Abernathy B."/>
            <person name="Du J."/>
            <person name="Tian Z."/>
            <person name="Zhu L."/>
            <person name="Gill N."/>
            <person name="Joshi T."/>
            <person name="Libault M."/>
            <person name="Sethuraman A."/>
            <person name="Zhang X.-C."/>
            <person name="Shinozaki K."/>
            <person name="Nguyen H.T."/>
            <person name="Wing R.A."/>
            <person name="Cregan P."/>
            <person name="Specht J."/>
            <person name="Grimwood J."/>
            <person name="Rokhsar D."/>
            <person name="Stacey G."/>
            <person name="Shoemaker R.C."/>
            <person name="Jackson S.A."/>
        </authorList>
    </citation>
    <scope>NUCLEOTIDE SEQUENCE [LARGE SCALE GENOMIC DNA]</scope>
    <source>
        <strain evidence="2">cv. Williams 82</strain>
        <tissue evidence="1">Callus</tissue>
    </source>
</reference>
<sequence>MLLSNSSPPFSFVSGITMSTTTGITPRDSLLLKPNPLSSISSLHCLQVSFIYFPHFRWERSRGQRGLLYPVFCPNLNWFNF</sequence>
<organism evidence="2">
    <name type="scientific">Glycine max</name>
    <name type="common">Soybean</name>
    <name type="synonym">Glycine hispida</name>
    <dbReference type="NCBI Taxonomy" id="3847"/>
    <lineage>
        <taxon>Eukaryota</taxon>
        <taxon>Viridiplantae</taxon>
        <taxon>Streptophyta</taxon>
        <taxon>Embryophyta</taxon>
        <taxon>Tracheophyta</taxon>
        <taxon>Spermatophyta</taxon>
        <taxon>Magnoliopsida</taxon>
        <taxon>eudicotyledons</taxon>
        <taxon>Gunneridae</taxon>
        <taxon>Pentapetalae</taxon>
        <taxon>rosids</taxon>
        <taxon>fabids</taxon>
        <taxon>Fabales</taxon>
        <taxon>Fabaceae</taxon>
        <taxon>Papilionoideae</taxon>
        <taxon>50 kb inversion clade</taxon>
        <taxon>NPAAA clade</taxon>
        <taxon>indigoferoid/millettioid clade</taxon>
        <taxon>Phaseoleae</taxon>
        <taxon>Glycine</taxon>
        <taxon>Glycine subgen. Soja</taxon>
    </lineage>
</organism>